<keyword evidence="1" id="KW-0808">Transferase</keyword>
<dbReference type="InterPro" id="IPR025862">
    <property type="entry name" value="SelA_trans_N_dom"/>
</dbReference>
<dbReference type="InterPro" id="IPR004534">
    <property type="entry name" value="SelA_trans"/>
</dbReference>
<dbReference type="GO" id="GO:0005737">
    <property type="term" value="C:cytoplasm"/>
    <property type="evidence" value="ECO:0007669"/>
    <property type="project" value="UniProtKB-SubCell"/>
</dbReference>
<reference evidence="1 2" key="1">
    <citation type="journal article" date="2020" name="Front. Microbiol.">
        <title>Single-cell genomics of novel Actinobacteria with the Wood-Ljungdahl pathway discovered in a serpentinizing system.</title>
        <authorList>
            <person name="Merino N."/>
            <person name="Kawai M."/>
            <person name="Boyd E.S."/>
            <person name="Colman D.R."/>
            <person name="McGlynn S.E."/>
            <person name="Nealson K.H."/>
            <person name="Kurokawa K."/>
            <person name="Hongoh Y."/>
        </authorList>
    </citation>
    <scope>NUCLEOTIDE SEQUENCE [LARGE SCALE GENOMIC DNA]</scope>
    <source>
        <strain evidence="1 2">S34</strain>
    </source>
</reference>
<dbReference type="Gene3D" id="3.40.640.10">
    <property type="entry name" value="Type I PLP-dependent aspartate aminotransferase-like (Major domain)"/>
    <property type="match status" value="1"/>
</dbReference>
<sequence length="472" mass="52017">MSEKQEYLRKLSAVDEVLILPEIAELLEMHPRGLVVDAVRIIINELRETILSLEDLSQLEDLKLEAKDLIPLVKKLVQKVTTFSQRRVINATGVVVHTNLGRSILPEEAVEAMAMAARSYTNLEYDLSQGQRGSRQTHVASLLTTLTGSEAALVVNNNAAAVLLVLTALAQDREVIVSRGELVEIGGGFRIPEIMRQSGVRLVEVGTTNKTRIEDYQRAITSETALLLKVHTSNFKIVGFAQEVSLQELVCLAREFGLPVMYDLGSGVLTQLDVRGFEQDPKVRDCVKAGADIVTFSGDKLLGGPQAGMILGRKDLVERVKEHPLARAVRINKISLAALEAVLRLYFDPARAVQEIPTLAMICRSYEELKAEAEALKEILTHEVSPKITFSVEDEVSRIGGGALPLLELKTAALALFSKDLSAQEMEGRLRLSHPPVIARIKEDRILIDFRTLLPSDRDDLVKVIKEISSGD</sequence>
<gene>
    <name evidence="1" type="ORF">HKBW3S34_00693</name>
</gene>
<dbReference type="PANTHER" id="PTHR32328:SF0">
    <property type="entry name" value="L-SERYL-TRNA(SEC) SELENIUM TRANSFERASE"/>
    <property type="match status" value="1"/>
</dbReference>
<dbReference type="InterPro" id="IPR018319">
    <property type="entry name" value="SelA-like"/>
</dbReference>
<comment type="caution">
    <text evidence="1">The sequence shown here is derived from an EMBL/GenBank/DDBJ whole genome shotgun (WGS) entry which is preliminary data.</text>
</comment>
<dbReference type="InterPro" id="IPR015421">
    <property type="entry name" value="PyrdxlP-dep_Trfase_major"/>
</dbReference>
<dbReference type="SUPFAM" id="SSF53383">
    <property type="entry name" value="PLP-dependent transferases"/>
    <property type="match status" value="1"/>
</dbReference>
<evidence type="ECO:0000313" key="1">
    <source>
        <dbReference type="EMBL" id="GFP29773.1"/>
    </source>
</evidence>
<protein>
    <submittedName>
        <fullName evidence="1">L-seryl-tRNA(Ser) selenium transferase</fullName>
    </submittedName>
</protein>
<dbReference type="Pfam" id="PF12390">
    <property type="entry name" value="Se-cys_synth_N"/>
    <property type="match status" value="1"/>
</dbReference>
<dbReference type="PANTHER" id="PTHR32328">
    <property type="entry name" value="L-SERYL-TRNA(SEC) SELENIUM TRANSFERASE"/>
    <property type="match status" value="1"/>
</dbReference>
<dbReference type="Proteomes" id="UP000588083">
    <property type="component" value="Unassembled WGS sequence"/>
</dbReference>
<accession>A0A6V8PBR6</accession>
<dbReference type="InterPro" id="IPR015424">
    <property type="entry name" value="PyrdxlP-dep_Trfase"/>
</dbReference>
<organism evidence="1 2">
    <name type="scientific">Candidatus Hakubella thermalkaliphila</name>
    <dbReference type="NCBI Taxonomy" id="2754717"/>
    <lineage>
        <taxon>Bacteria</taxon>
        <taxon>Bacillati</taxon>
        <taxon>Actinomycetota</taxon>
        <taxon>Actinomycetota incertae sedis</taxon>
        <taxon>Candidatus Hakubellales</taxon>
        <taxon>Candidatus Hakubellaceae</taxon>
        <taxon>Candidatus Hakubella</taxon>
    </lineage>
</organism>
<dbReference type="GO" id="GO:0004125">
    <property type="term" value="F:L-seryl-tRNA(Sec) selenium transferase activity"/>
    <property type="evidence" value="ECO:0007669"/>
    <property type="project" value="UniProtKB-UniRule"/>
</dbReference>
<dbReference type="Pfam" id="PF03841">
    <property type="entry name" value="SelA"/>
    <property type="match status" value="1"/>
</dbReference>
<evidence type="ECO:0000313" key="2">
    <source>
        <dbReference type="Proteomes" id="UP000588083"/>
    </source>
</evidence>
<dbReference type="NCBIfam" id="TIGR00474">
    <property type="entry name" value="selA"/>
    <property type="match status" value="1"/>
</dbReference>
<dbReference type="EMBL" id="BLRZ01000023">
    <property type="protein sequence ID" value="GFP29773.1"/>
    <property type="molecule type" value="Genomic_DNA"/>
</dbReference>
<dbReference type="HAMAP" id="MF_00423">
    <property type="entry name" value="SelA"/>
    <property type="match status" value="1"/>
</dbReference>
<dbReference type="Gene3D" id="3.90.1150.180">
    <property type="match status" value="1"/>
</dbReference>
<proteinExistence type="inferred from homology"/>
<dbReference type="GO" id="GO:0001717">
    <property type="term" value="P:conversion of seryl-tRNAsec to selenocys-tRNAsec"/>
    <property type="evidence" value="ECO:0007669"/>
    <property type="project" value="UniProtKB-UniRule"/>
</dbReference>
<dbReference type="GO" id="GO:0001514">
    <property type="term" value="P:selenocysteine incorporation"/>
    <property type="evidence" value="ECO:0007669"/>
    <property type="project" value="UniProtKB-UniRule"/>
</dbReference>
<keyword evidence="2" id="KW-1185">Reference proteome</keyword>
<name>A0A6V8PBR6_9ACTN</name>
<dbReference type="UniPathway" id="UPA00906">
    <property type="reaction ID" value="UER00896"/>
</dbReference>